<accession>A0A084SHB5</accession>
<evidence type="ECO:0000259" key="2">
    <source>
        <dbReference type="PROSITE" id="PS50110"/>
    </source>
</evidence>
<proteinExistence type="predicted"/>
<name>A0A084SHB5_9BACT</name>
<protein>
    <submittedName>
        <fullName evidence="3">Transcriptional regulator</fullName>
    </submittedName>
</protein>
<dbReference type="InterPro" id="IPR001789">
    <property type="entry name" value="Sig_transdc_resp-reg_receiver"/>
</dbReference>
<dbReference type="Proteomes" id="UP000028547">
    <property type="component" value="Unassembled WGS sequence"/>
</dbReference>
<comment type="caution">
    <text evidence="3">The sequence shown here is derived from an EMBL/GenBank/DDBJ whole genome shotgun (WGS) entry which is preliminary data.</text>
</comment>
<dbReference type="AlphaFoldDB" id="A0A084SHB5"/>
<keyword evidence="1" id="KW-0597">Phosphoprotein</keyword>
<dbReference type="GO" id="GO:0000160">
    <property type="term" value="P:phosphorelay signal transduction system"/>
    <property type="evidence" value="ECO:0007669"/>
    <property type="project" value="InterPro"/>
</dbReference>
<gene>
    <name evidence="3" type="ORF">Q664_45145</name>
</gene>
<evidence type="ECO:0000313" key="4">
    <source>
        <dbReference type="Proteomes" id="UP000028547"/>
    </source>
</evidence>
<dbReference type="SMART" id="SM00448">
    <property type="entry name" value="REC"/>
    <property type="match status" value="1"/>
</dbReference>
<evidence type="ECO:0000313" key="3">
    <source>
        <dbReference type="EMBL" id="KFA87850.1"/>
    </source>
</evidence>
<dbReference type="Gene3D" id="3.40.50.2300">
    <property type="match status" value="1"/>
</dbReference>
<dbReference type="CDD" id="cd00156">
    <property type="entry name" value="REC"/>
    <property type="match status" value="1"/>
</dbReference>
<reference evidence="3 4" key="1">
    <citation type="submission" date="2014-07" db="EMBL/GenBank/DDBJ databases">
        <title>Draft Genome Sequence of Gephyronic Acid Producer, Cystobacter violaceus Strain Cb vi76.</title>
        <authorList>
            <person name="Stevens D.C."/>
            <person name="Young J."/>
            <person name="Carmichael R."/>
            <person name="Tan J."/>
            <person name="Taylor R.E."/>
        </authorList>
    </citation>
    <scope>NUCLEOTIDE SEQUENCE [LARGE SCALE GENOMIC DNA]</scope>
    <source>
        <strain evidence="3 4">Cb vi76</strain>
    </source>
</reference>
<dbReference type="Pfam" id="PF00072">
    <property type="entry name" value="Response_reg"/>
    <property type="match status" value="1"/>
</dbReference>
<evidence type="ECO:0000256" key="1">
    <source>
        <dbReference type="PROSITE-ProRule" id="PRU00169"/>
    </source>
</evidence>
<dbReference type="PROSITE" id="PS50110">
    <property type="entry name" value="RESPONSE_REGULATORY"/>
    <property type="match status" value="1"/>
</dbReference>
<feature type="modified residue" description="4-aspartylphosphate" evidence="1">
    <location>
        <position position="54"/>
    </location>
</feature>
<dbReference type="SUPFAM" id="SSF52172">
    <property type="entry name" value="CheY-like"/>
    <property type="match status" value="1"/>
</dbReference>
<sequence>MLRVLVLEDDADLRTILCELLSLSGAEECVRAGSLEEVKHKRVEALGCGLALLDINLGAGVPSGLDAYRWLKENGFTGRTVFLTGHARSHPLVREALELTNVQVVPKPIESKVLLALVRGGSHGSGTA</sequence>
<organism evidence="3 4">
    <name type="scientific">Archangium violaceum Cb vi76</name>
    <dbReference type="NCBI Taxonomy" id="1406225"/>
    <lineage>
        <taxon>Bacteria</taxon>
        <taxon>Pseudomonadati</taxon>
        <taxon>Myxococcota</taxon>
        <taxon>Myxococcia</taxon>
        <taxon>Myxococcales</taxon>
        <taxon>Cystobacterineae</taxon>
        <taxon>Archangiaceae</taxon>
        <taxon>Archangium</taxon>
    </lineage>
</organism>
<dbReference type="EMBL" id="JPMI01000323">
    <property type="protein sequence ID" value="KFA87850.1"/>
    <property type="molecule type" value="Genomic_DNA"/>
</dbReference>
<feature type="domain" description="Response regulatory" evidence="2">
    <location>
        <begin position="3"/>
        <end position="122"/>
    </location>
</feature>
<dbReference type="InterPro" id="IPR011006">
    <property type="entry name" value="CheY-like_superfamily"/>
</dbReference>